<accession>A0A1I3PDJ0</accession>
<dbReference type="RefSeq" id="WP_091116746.1">
    <property type="nucleotide sequence ID" value="NZ_BKAF01000026.1"/>
</dbReference>
<evidence type="ECO:0000313" key="2">
    <source>
        <dbReference type="Proteomes" id="UP000198649"/>
    </source>
</evidence>
<dbReference type="AlphaFoldDB" id="A0A1I3PDJ0"/>
<keyword evidence="2" id="KW-1185">Reference proteome</keyword>
<dbReference type="EMBL" id="FOQG01000020">
    <property type="protein sequence ID" value="SFJ19704.1"/>
    <property type="molecule type" value="Genomic_DNA"/>
</dbReference>
<name>A0A1I3PDJ0_9ACTN</name>
<evidence type="ECO:0000313" key="1">
    <source>
        <dbReference type="EMBL" id="SFJ19704.1"/>
    </source>
</evidence>
<gene>
    <name evidence="1" type="ORF">SAMN05216561_12052</name>
</gene>
<proteinExistence type="predicted"/>
<dbReference type="OrthoDB" id="7185309at2"/>
<dbReference type="Proteomes" id="UP000198649">
    <property type="component" value="Unassembled WGS sequence"/>
</dbReference>
<evidence type="ECO:0008006" key="3">
    <source>
        <dbReference type="Google" id="ProtNLM"/>
    </source>
</evidence>
<sequence>MKLELLVIPDCPHEGPARELALTTLADLGLTDELTTTVITTQAEAEARGFVGSPTFLVDGEDPFAQPGAPAGVACRVYRTGDGWSGLPSGTDLRAALVSRGGCA</sequence>
<protein>
    <recommendedName>
        <fullName evidence="3">Thioredoxin domain-containing protein</fullName>
    </recommendedName>
</protein>
<organism evidence="1 2">
    <name type="scientific">Nocardioides psychrotolerans</name>
    <dbReference type="NCBI Taxonomy" id="1005945"/>
    <lineage>
        <taxon>Bacteria</taxon>
        <taxon>Bacillati</taxon>
        <taxon>Actinomycetota</taxon>
        <taxon>Actinomycetes</taxon>
        <taxon>Propionibacteriales</taxon>
        <taxon>Nocardioidaceae</taxon>
        <taxon>Nocardioides</taxon>
    </lineage>
</organism>
<dbReference type="STRING" id="1005945.SAMN05216561_12052"/>
<reference evidence="1 2" key="1">
    <citation type="submission" date="2016-10" db="EMBL/GenBank/DDBJ databases">
        <authorList>
            <person name="de Groot N.N."/>
        </authorList>
    </citation>
    <scope>NUCLEOTIDE SEQUENCE [LARGE SCALE GENOMIC DNA]</scope>
    <source>
        <strain evidence="1 2">CGMCC 1.11156</strain>
    </source>
</reference>